<accession>A0ABT2ZK26</accession>
<comment type="caution">
    <text evidence="2">The sequence shown here is derived from an EMBL/GenBank/DDBJ whole genome shotgun (WGS) entry which is preliminary data.</text>
</comment>
<dbReference type="PANTHER" id="PTHR12956:SF17">
    <property type="entry name" value="OS01G0749100 PROTEIN"/>
    <property type="match status" value="1"/>
</dbReference>
<evidence type="ECO:0000313" key="2">
    <source>
        <dbReference type="EMBL" id="MCV2871467.1"/>
    </source>
</evidence>
<sequence length="246" mass="29107">MSLVLYSAHYGAADPLNPDVFGGFDTCRRVLFTDREGVTLPGVEVISDPLDGLDPARASRRAKLAPHRYFPDAEWSIWIDNKSRLKRDPLEVLAAVRGQSDAAFFAFPHFRRDCVYHELQTCWENGLDDYRILKERERTYRSEGMPAHSGLIEGHFMVRCHKDPAMMRFGDRWMEHVLRFSRRDQISFPYLVWRLGLSYDFITVLDWRETVEFTVHDRKTRKTDFPRRNVLYQEARKVWHRIKGRK</sequence>
<evidence type="ECO:0000259" key="1">
    <source>
        <dbReference type="Pfam" id="PF04765"/>
    </source>
</evidence>
<feature type="domain" description="TOD1/MUCI70 glycosyltransferase-like" evidence="1">
    <location>
        <begin position="54"/>
        <end position="197"/>
    </location>
</feature>
<dbReference type="Proteomes" id="UP001652564">
    <property type="component" value="Unassembled WGS sequence"/>
</dbReference>
<keyword evidence="3" id="KW-1185">Reference proteome</keyword>
<evidence type="ECO:0000313" key="3">
    <source>
        <dbReference type="Proteomes" id="UP001652564"/>
    </source>
</evidence>
<dbReference type="InterPro" id="IPR048354">
    <property type="entry name" value="TOD1_MUCI70_glycTrfase_dom"/>
</dbReference>
<dbReference type="Pfam" id="PF04765">
    <property type="entry name" value="TOD1_MUCI70"/>
    <property type="match status" value="1"/>
</dbReference>
<dbReference type="RefSeq" id="WP_263738636.1">
    <property type="nucleotide sequence ID" value="NZ_JAOWKZ010000001.1"/>
</dbReference>
<gene>
    <name evidence="2" type="ORF">OEZ71_04070</name>
</gene>
<name>A0ABT2ZK26_9RHOB</name>
<dbReference type="InterPro" id="IPR006852">
    <property type="entry name" value="TOD1_MUCI70"/>
</dbReference>
<reference evidence="2 3" key="1">
    <citation type="submission" date="2022-10" db="EMBL/GenBank/DDBJ databases">
        <title>Defluviimonas sp. nov., isolated from ocean surface sediments.</title>
        <authorList>
            <person name="He W."/>
            <person name="Wang L."/>
            <person name="Zhang D.-F."/>
        </authorList>
    </citation>
    <scope>NUCLEOTIDE SEQUENCE [LARGE SCALE GENOMIC DNA]</scope>
    <source>
        <strain evidence="2 3">WL0050</strain>
    </source>
</reference>
<protein>
    <submittedName>
        <fullName evidence="2">DUF616 domain-containing protein</fullName>
    </submittedName>
</protein>
<dbReference type="EMBL" id="JAOWKZ010000001">
    <property type="protein sequence ID" value="MCV2871467.1"/>
    <property type="molecule type" value="Genomic_DNA"/>
</dbReference>
<dbReference type="PANTHER" id="PTHR12956">
    <property type="entry name" value="ALKALINE CERAMIDASE-RELATED"/>
    <property type="match status" value="1"/>
</dbReference>
<organism evidence="2 3">
    <name type="scientific">Albidovulum litorale</name>
    <dbReference type="NCBI Taxonomy" id="2984134"/>
    <lineage>
        <taxon>Bacteria</taxon>
        <taxon>Pseudomonadati</taxon>
        <taxon>Pseudomonadota</taxon>
        <taxon>Alphaproteobacteria</taxon>
        <taxon>Rhodobacterales</taxon>
        <taxon>Paracoccaceae</taxon>
        <taxon>Albidovulum</taxon>
    </lineage>
</organism>
<proteinExistence type="predicted"/>